<feature type="domain" description="HepT-like" evidence="1">
    <location>
        <begin position="45"/>
        <end position="152"/>
    </location>
</feature>
<dbReference type="Pfam" id="PF20797">
    <property type="entry name" value="HepT-like_2"/>
    <property type="match status" value="1"/>
</dbReference>
<dbReference type="EMBL" id="CP098611">
    <property type="protein sequence ID" value="USR91430.1"/>
    <property type="molecule type" value="Genomic_DNA"/>
</dbReference>
<name>A0ABY5AQY3_9CYAN</name>
<protein>
    <recommendedName>
        <fullName evidence="1">HepT-like domain-containing protein</fullName>
    </recommendedName>
</protein>
<proteinExistence type="predicted"/>
<accession>A0ABY5AQY3</accession>
<dbReference type="InterPro" id="IPR048769">
    <property type="entry name" value="HepT-like_dom"/>
</dbReference>
<keyword evidence="3" id="KW-1185">Reference proteome</keyword>
<evidence type="ECO:0000259" key="1">
    <source>
        <dbReference type="Pfam" id="PF20797"/>
    </source>
</evidence>
<reference evidence="2" key="1">
    <citation type="submission" date="2022-06" db="EMBL/GenBank/DDBJ databases">
        <title>Genome sequence of Phormidium yuhuli AB48 isolated from an industrial photobioreactor environment.</title>
        <authorList>
            <person name="Qiu Y."/>
            <person name="Noonan A.J.C."/>
            <person name="Dofher K."/>
            <person name="Koch M."/>
            <person name="Kieft B."/>
            <person name="Lin X."/>
            <person name="Ziels R.M."/>
            <person name="Hallam S.J."/>
        </authorList>
    </citation>
    <scope>NUCLEOTIDE SEQUENCE</scope>
    <source>
        <strain evidence="2">AB48</strain>
    </source>
</reference>
<evidence type="ECO:0000313" key="3">
    <source>
        <dbReference type="Proteomes" id="UP001056708"/>
    </source>
</evidence>
<gene>
    <name evidence="2" type="ORF">NEA10_01435</name>
</gene>
<dbReference type="RefSeq" id="WP_252663454.1">
    <property type="nucleotide sequence ID" value="NZ_CP098611.1"/>
</dbReference>
<evidence type="ECO:0000313" key="2">
    <source>
        <dbReference type="EMBL" id="USR91430.1"/>
    </source>
</evidence>
<dbReference type="Proteomes" id="UP001056708">
    <property type="component" value="Chromosome"/>
</dbReference>
<sequence>MDDPKKRLLIADLEAQFIIIRDIDKKIKQRADSLNPEDEILLESIAYQIHNIYGASEELLQIVAKYFENNISDASQWHHLLLKRMTVEVPDIRPAFLDSQTYALLNSLRGFRHFFRHGYGTTIDYQQLQPNLEKALNLLPELTTCFEKFSRQLQTRTER</sequence>
<organism evidence="2 3">
    <name type="scientific">Phormidium yuhuli AB48</name>
    <dbReference type="NCBI Taxonomy" id="2940671"/>
    <lineage>
        <taxon>Bacteria</taxon>
        <taxon>Bacillati</taxon>
        <taxon>Cyanobacteriota</taxon>
        <taxon>Cyanophyceae</taxon>
        <taxon>Oscillatoriophycideae</taxon>
        <taxon>Oscillatoriales</taxon>
        <taxon>Oscillatoriaceae</taxon>
        <taxon>Phormidium</taxon>
        <taxon>Phormidium yuhuli</taxon>
    </lineage>
</organism>